<dbReference type="GO" id="GO:0050661">
    <property type="term" value="F:NADP binding"/>
    <property type="evidence" value="ECO:0007669"/>
    <property type="project" value="InterPro"/>
</dbReference>
<dbReference type="InterPro" id="IPR006115">
    <property type="entry name" value="6PGDH_NADP-bd"/>
</dbReference>
<dbReference type="Gene3D" id="1.10.1040.10">
    <property type="entry name" value="N-(1-d-carboxylethyl)-l-norvaline Dehydrogenase, domain 2"/>
    <property type="match status" value="1"/>
</dbReference>
<dbReference type="Pfam" id="PF14833">
    <property type="entry name" value="NAD_binding_11"/>
    <property type="match status" value="1"/>
</dbReference>
<evidence type="ECO:0000259" key="5">
    <source>
        <dbReference type="Pfam" id="PF14833"/>
    </source>
</evidence>
<dbReference type="RefSeq" id="WP_161339683.1">
    <property type="nucleotide sequence ID" value="NZ_JBHSDG010000003.1"/>
</dbReference>
<evidence type="ECO:0000259" key="4">
    <source>
        <dbReference type="Pfam" id="PF03446"/>
    </source>
</evidence>
<organism evidence="6 7">
    <name type="scientific">Sneathiella chungangensis</name>
    <dbReference type="NCBI Taxonomy" id="1418234"/>
    <lineage>
        <taxon>Bacteria</taxon>
        <taxon>Pseudomonadati</taxon>
        <taxon>Pseudomonadota</taxon>
        <taxon>Alphaproteobacteria</taxon>
        <taxon>Sneathiellales</taxon>
        <taxon>Sneathiellaceae</taxon>
        <taxon>Sneathiella</taxon>
    </lineage>
</organism>
<keyword evidence="2" id="KW-0520">NAD</keyword>
<keyword evidence="1" id="KW-0560">Oxidoreductase</keyword>
<evidence type="ECO:0000256" key="2">
    <source>
        <dbReference type="ARBA" id="ARBA00023027"/>
    </source>
</evidence>
<name>A0A845MGT4_9PROT</name>
<protein>
    <submittedName>
        <fullName evidence="6">NAD-binding protein</fullName>
    </submittedName>
</protein>
<accession>A0A845MGT4</accession>
<evidence type="ECO:0000256" key="1">
    <source>
        <dbReference type="ARBA" id="ARBA00023002"/>
    </source>
</evidence>
<dbReference type="PANTHER" id="PTHR43580">
    <property type="entry name" value="OXIDOREDUCTASE GLYR1-RELATED"/>
    <property type="match status" value="1"/>
</dbReference>
<gene>
    <name evidence="6" type="ORF">GQF03_12850</name>
</gene>
<dbReference type="EMBL" id="WTVA01000014">
    <property type="protein sequence ID" value="MZR23218.1"/>
    <property type="molecule type" value="Genomic_DNA"/>
</dbReference>
<evidence type="ECO:0000256" key="3">
    <source>
        <dbReference type="PIRSR" id="PIRSR000103-1"/>
    </source>
</evidence>
<feature type="active site" evidence="3">
    <location>
        <position position="172"/>
    </location>
</feature>
<reference evidence="6 7" key="1">
    <citation type="journal article" date="2014" name="Int. J. Syst. Evol. Microbiol.">
        <title>Sneathiella chungangensis sp. nov., isolated from a marine sand, and emended description of the genus Sneathiella.</title>
        <authorList>
            <person name="Siamphan C."/>
            <person name="Kim H."/>
            <person name="Lee J.S."/>
            <person name="Kim W."/>
        </authorList>
    </citation>
    <scope>NUCLEOTIDE SEQUENCE [LARGE SCALE GENOMIC DNA]</scope>
    <source>
        <strain evidence="6 7">KCTC 32476</strain>
    </source>
</reference>
<dbReference type="GO" id="GO:0016491">
    <property type="term" value="F:oxidoreductase activity"/>
    <property type="evidence" value="ECO:0007669"/>
    <property type="project" value="UniProtKB-KW"/>
</dbReference>
<feature type="domain" description="3-hydroxyisobutyrate dehydrogenase-like NAD-binding" evidence="5">
    <location>
        <begin position="166"/>
        <end position="289"/>
    </location>
</feature>
<evidence type="ECO:0000313" key="6">
    <source>
        <dbReference type="EMBL" id="MZR23218.1"/>
    </source>
</evidence>
<comment type="caution">
    <text evidence="6">The sequence shown here is derived from an EMBL/GenBank/DDBJ whole genome shotgun (WGS) entry which is preliminary data.</text>
</comment>
<dbReference type="SUPFAM" id="SSF51735">
    <property type="entry name" value="NAD(P)-binding Rossmann-fold domains"/>
    <property type="match status" value="1"/>
</dbReference>
<keyword evidence="7" id="KW-1185">Reference proteome</keyword>
<dbReference type="InterPro" id="IPR029154">
    <property type="entry name" value="HIBADH-like_NADP-bd"/>
</dbReference>
<dbReference type="PIRSF" id="PIRSF000103">
    <property type="entry name" value="HIBADH"/>
    <property type="match status" value="1"/>
</dbReference>
<feature type="domain" description="6-phosphogluconate dehydrogenase NADP-binding" evidence="4">
    <location>
        <begin position="4"/>
        <end position="163"/>
    </location>
</feature>
<dbReference type="Gene3D" id="3.40.50.720">
    <property type="entry name" value="NAD(P)-binding Rossmann-like Domain"/>
    <property type="match status" value="1"/>
</dbReference>
<dbReference type="Pfam" id="PF03446">
    <property type="entry name" value="NAD_binding_2"/>
    <property type="match status" value="1"/>
</dbReference>
<dbReference type="Proteomes" id="UP000445696">
    <property type="component" value="Unassembled WGS sequence"/>
</dbReference>
<dbReference type="AlphaFoldDB" id="A0A845MGT4"/>
<dbReference type="InterPro" id="IPR051265">
    <property type="entry name" value="HIBADH-related_NP60_sf"/>
</dbReference>
<proteinExistence type="predicted"/>
<dbReference type="InterPro" id="IPR015815">
    <property type="entry name" value="HIBADH-related"/>
</dbReference>
<dbReference type="OrthoDB" id="7340804at2"/>
<dbReference type="InterPro" id="IPR013328">
    <property type="entry name" value="6PGD_dom2"/>
</dbReference>
<evidence type="ECO:0000313" key="7">
    <source>
        <dbReference type="Proteomes" id="UP000445696"/>
    </source>
</evidence>
<dbReference type="InterPro" id="IPR036291">
    <property type="entry name" value="NAD(P)-bd_dom_sf"/>
</dbReference>
<dbReference type="GO" id="GO:0051287">
    <property type="term" value="F:NAD binding"/>
    <property type="evidence" value="ECO:0007669"/>
    <property type="project" value="InterPro"/>
</dbReference>
<sequence>MTKNIGFIGLGTMGKVIVKRLMDSGYTVTVWNRTKEAGNDLVKAGAIWANSPKEVAAQNDIVFSMVSDAPATEAVIFGKDGLIEGAHPNLIIIDSASIAPEYSIAHAERAQEKNVAILDAPVSGGPKVAESGTLGIMVGGPEEAFKTCEPLLKVLGSMVLYTGKSGNGTTLKLIANLVMGVAIQASAEALVLAAKIGIDPQVVIDITSLPGTGPQTGAMATRGPRMIAHNFFPPHFSANNMDKDLTGAMRLAEKHGVSLPTVSASREVLRAVKSQGNGQNDSSSIVTVLEAMAATSVKRS</sequence>
<dbReference type="PANTHER" id="PTHR43580:SF2">
    <property type="entry name" value="CYTOKINE-LIKE NUCLEAR FACTOR N-PAC"/>
    <property type="match status" value="1"/>
</dbReference>
<dbReference type="SUPFAM" id="SSF48179">
    <property type="entry name" value="6-phosphogluconate dehydrogenase C-terminal domain-like"/>
    <property type="match status" value="1"/>
</dbReference>
<dbReference type="InterPro" id="IPR008927">
    <property type="entry name" value="6-PGluconate_DH-like_C_sf"/>
</dbReference>